<dbReference type="InterPro" id="IPR005153">
    <property type="entry name" value="MbtH-like_dom"/>
</dbReference>
<reference evidence="3 4" key="1">
    <citation type="submission" date="2017-04" db="EMBL/GenBank/DDBJ databases">
        <title>Draft genome sequence of Zooshikella ganghwensis VG4 isolated from Red Sea sediments.</title>
        <authorList>
            <person name="Rehman Z."/>
            <person name="Alam I."/>
            <person name="Kamau A."/>
            <person name="Bajic V."/>
            <person name="Leiknes T."/>
        </authorList>
    </citation>
    <scope>NUCLEOTIDE SEQUENCE [LARGE SCALE GENOMIC DNA]</scope>
    <source>
        <strain evidence="3 4">VG4</strain>
    </source>
</reference>
<dbReference type="SMART" id="SM00923">
    <property type="entry name" value="MbtH"/>
    <property type="match status" value="1"/>
</dbReference>
<gene>
    <name evidence="3" type="ORF">B9G39_11520</name>
</gene>
<feature type="region of interest" description="Disordered" evidence="1">
    <location>
        <begin position="283"/>
        <end position="302"/>
    </location>
</feature>
<organism evidence="3 4">
    <name type="scientific">Zooshikella ganghwensis</name>
    <dbReference type="NCBI Taxonomy" id="202772"/>
    <lineage>
        <taxon>Bacteria</taxon>
        <taxon>Pseudomonadati</taxon>
        <taxon>Pseudomonadota</taxon>
        <taxon>Gammaproteobacteria</taxon>
        <taxon>Oceanospirillales</taxon>
        <taxon>Zooshikellaceae</taxon>
        <taxon>Zooshikella</taxon>
    </lineage>
</organism>
<dbReference type="SUPFAM" id="SSF160582">
    <property type="entry name" value="MbtH-like"/>
    <property type="match status" value="1"/>
</dbReference>
<evidence type="ECO:0000313" key="4">
    <source>
        <dbReference type="Proteomes" id="UP000257039"/>
    </source>
</evidence>
<dbReference type="AlphaFoldDB" id="A0A4P9VNP9"/>
<comment type="caution">
    <text evidence="3">The sequence shown here is derived from an EMBL/GenBank/DDBJ whole genome shotgun (WGS) entry which is preliminary data.</text>
</comment>
<sequence>MSVFDLPMAHYQVVENHQGDLAIWPVSLVLPQGWQVRFSSDSTPSLSPAVLPGALNDAQNEPLPYKACCMKFIAQQSLGSDSQADVVMNIPSVNKPSSDQEATKLSSLQPAAQGITALFDHYDLVGLSEMHWHPAVIAAFTDLLRSDELAAVVDDIVVEFGNAAYQSVVDEYVAGAPVTEAELAKAWQNTLNFVVWQPSGYQQLFKMVRQLNQQRPKSQQLRIVLAEPAFDWAQIKQPSDWQALQAARDQGYYQRIELEVLNKGRKGLMIFGGYHLTRQPVSRNRAKQVASANTETPAQKTSNSVMAVKATLGELLAEKQPGRSYMLWTTDILQFELWHRLLSTPSHNAEPSYVWPQVIASEQGWLGALPFAALTSDFQNQTTASIEQLPPVNSMVEGVLFLSGLAREVKLPESVVADQAWLSTMWQRTERLPKDFRQRLQSLLPDTSNVTDSQKNTATHRP</sequence>
<dbReference type="InterPro" id="IPR038020">
    <property type="entry name" value="MbtH-like_sf"/>
</dbReference>
<evidence type="ECO:0000256" key="1">
    <source>
        <dbReference type="SAM" id="MobiDB-lite"/>
    </source>
</evidence>
<dbReference type="Gene3D" id="3.90.820.10">
    <property type="entry name" value="Structural Genomics, Unknown Function 30-nov-00 1gh9 Mol_id"/>
    <property type="match status" value="1"/>
</dbReference>
<proteinExistence type="predicted"/>
<feature type="compositionally biased region" description="Polar residues" evidence="1">
    <location>
        <begin position="290"/>
        <end position="302"/>
    </location>
</feature>
<name>A0A4P9VNP9_9GAMM</name>
<dbReference type="Pfam" id="PF03621">
    <property type="entry name" value="MbtH"/>
    <property type="match status" value="1"/>
</dbReference>
<feature type="domain" description="MbtH-like" evidence="2">
    <location>
        <begin position="2"/>
        <end position="75"/>
    </location>
</feature>
<evidence type="ECO:0000259" key="2">
    <source>
        <dbReference type="SMART" id="SM00923"/>
    </source>
</evidence>
<accession>A0A4P9VNP9</accession>
<evidence type="ECO:0000313" key="3">
    <source>
        <dbReference type="EMBL" id="RDH44024.1"/>
    </source>
</evidence>
<keyword evidence="4" id="KW-1185">Reference proteome</keyword>
<dbReference type="Proteomes" id="UP000257039">
    <property type="component" value="Unassembled WGS sequence"/>
</dbReference>
<feature type="region of interest" description="Disordered" evidence="1">
    <location>
        <begin position="443"/>
        <end position="462"/>
    </location>
</feature>
<dbReference type="EMBL" id="NDXW01000001">
    <property type="protein sequence ID" value="RDH44024.1"/>
    <property type="molecule type" value="Genomic_DNA"/>
</dbReference>
<protein>
    <recommendedName>
        <fullName evidence="2">MbtH-like domain-containing protein</fullName>
    </recommendedName>
</protein>
<dbReference type="RefSeq" id="WP_094787244.1">
    <property type="nucleotide sequence ID" value="NZ_NDXW01000001.1"/>
</dbReference>